<comment type="caution">
    <text evidence="2">The sequence shown here is derived from an EMBL/GenBank/DDBJ whole genome shotgun (WGS) entry which is preliminary data.</text>
</comment>
<sequence length="573" mass="67326">MSYTATAINEVVRQIGNNEIYLPAIQRKFVWTYEQIEKLFDSIMLGYPIGTFLFWKVEKSKTNDYIFYKFIQDYHERDRYHNDMAPKPEMKEWIIGVLDGQQRLSSLYLALQGSYAYKKPKARWDNDDAFPKRQLYLNVLYKNKPRDEDANTYEFKFLTEAESKLNDSTHFWLAVKESLNWNDANGYIKFANKNNLLSSTIAIENLTLLWQRITQDKVINYFEVKAQELDDVLDIFTRVNSGGTVLSKSDLLFSTIVASWEQAREEIEQLLKQINNKGDKFDFDNDFIMRACLFLTDSPVLFNVKNFKRENVQKVKDNWEGIKNAIKRTIELLVEFGFSQESLTSKNAIIPISYYIFKGGKLENEDKKNIKHYLITSLLKFIYGGKGDQVLEAIRSGMRVIDSGTYKLKSENFPLTALRLMKLPGEKSLQFTVDDIENLFDYKKGAYTFMVLSLLYPHLKLGQIKFHQDHLHPASSFTQTKLKQLKKPESSWRKWIEKKDTIPNLQLLEGLENETKNKSQFKDWVEKEVTTNPNYKSLNYIPNVSLELDNFEQFYESRKQMIISKLKEIMDIR</sequence>
<evidence type="ECO:0000313" key="3">
    <source>
        <dbReference type="Proteomes" id="UP000272464"/>
    </source>
</evidence>
<dbReference type="AlphaFoldDB" id="A0A433X942"/>
<gene>
    <name evidence="2" type="ORF">EJP77_11655</name>
</gene>
<dbReference type="PANTHER" id="PTHR37292:SF2">
    <property type="entry name" value="DUF262 DOMAIN-CONTAINING PROTEIN"/>
    <property type="match status" value="1"/>
</dbReference>
<accession>A0A433X942</accession>
<dbReference type="PANTHER" id="PTHR37292">
    <property type="entry name" value="VNG6097C"/>
    <property type="match status" value="1"/>
</dbReference>
<dbReference type="InterPro" id="IPR004919">
    <property type="entry name" value="GmrSD_N"/>
</dbReference>
<proteinExistence type="predicted"/>
<evidence type="ECO:0000313" key="2">
    <source>
        <dbReference type="EMBL" id="RUT30488.1"/>
    </source>
</evidence>
<dbReference type="Proteomes" id="UP000272464">
    <property type="component" value="Unassembled WGS sequence"/>
</dbReference>
<evidence type="ECO:0000259" key="1">
    <source>
        <dbReference type="Pfam" id="PF03235"/>
    </source>
</evidence>
<dbReference type="EMBL" id="RZNX01000004">
    <property type="protein sequence ID" value="RUT30488.1"/>
    <property type="molecule type" value="Genomic_DNA"/>
</dbReference>
<organism evidence="2 3">
    <name type="scientific">Paenibacillus zeisoli</name>
    <dbReference type="NCBI Taxonomy" id="2496267"/>
    <lineage>
        <taxon>Bacteria</taxon>
        <taxon>Bacillati</taxon>
        <taxon>Bacillota</taxon>
        <taxon>Bacilli</taxon>
        <taxon>Bacillales</taxon>
        <taxon>Paenibacillaceae</taxon>
        <taxon>Paenibacillus</taxon>
    </lineage>
</organism>
<dbReference type="OrthoDB" id="9798761at2"/>
<dbReference type="RefSeq" id="WP_127199420.1">
    <property type="nucleotide sequence ID" value="NZ_RZNX01000004.1"/>
</dbReference>
<name>A0A433X942_9BACL</name>
<keyword evidence="3" id="KW-1185">Reference proteome</keyword>
<protein>
    <submittedName>
        <fullName evidence="2">DUF262 domain-containing protein</fullName>
    </submittedName>
</protein>
<feature type="domain" description="GmrSD restriction endonucleases N-terminal" evidence="1">
    <location>
        <begin position="9"/>
        <end position="255"/>
    </location>
</feature>
<dbReference type="Pfam" id="PF03235">
    <property type="entry name" value="GmrSD_N"/>
    <property type="match status" value="1"/>
</dbReference>
<reference evidence="2 3" key="1">
    <citation type="submission" date="2018-12" db="EMBL/GenBank/DDBJ databases">
        <authorList>
            <person name="Sun L."/>
            <person name="Chen Z."/>
        </authorList>
    </citation>
    <scope>NUCLEOTIDE SEQUENCE [LARGE SCALE GENOMIC DNA]</scope>
    <source>
        <strain evidence="2 3">3-5-3</strain>
    </source>
</reference>